<dbReference type="Pfam" id="PF24813">
    <property type="entry name" value="DUF7709"/>
    <property type="match status" value="1"/>
</dbReference>
<protein>
    <recommendedName>
        <fullName evidence="1">DUF7709 domain-containing protein</fullName>
    </recommendedName>
</protein>
<evidence type="ECO:0000313" key="2">
    <source>
        <dbReference type="EMBL" id="KKO96618.1"/>
    </source>
</evidence>
<comment type="caution">
    <text evidence="2">The sequence shown here is derived from an EMBL/GenBank/DDBJ whole genome shotgun (WGS) entry which is preliminary data.</text>
</comment>
<organism evidence="2 3">
    <name type="scientific">Trichoderma harzianum</name>
    <name type="common">Hypocrea lixii</name>
    <dbReference type="NCBI Taxonomy" id="5544"/>
    <lineage>
        <taxon>Eukaryota</taxon>
        <taxon>Fungi</taxon>
        <taxon>Dikarya</taxon>
        <taxon>Ascomycota</taxon>
        <taxon>Pezizomycotina</taxon>
        <taxon>Sordariomycetes</taxon>
        <taxon>Hypocreomycetidae</taxon>
        <taxon>Hypocreales</taxon>
        <taxon>Hypocreaceae</taxon>
        <taxon>Trichoderma</taxon>
    </lineage>
</organism>
<evidence type="ECO:0000259" key="1">
    <source>
        <dbReference type="Pfam" id="PF24813"/>
    </source>
</evidence>
<sequence>MAAGNNAAEDLQKINNQTLGTDGNAFPVVTLPGGQKVPTGTVGALLVNIKTYDAANDEERKNIEPAIRAAVPVLQGVGMFDLFKPQEWIQGGSPGRALVGKLAMERGEAEQ</sequence>
<proteinExistence type="predicted"/>
<evidence type="ECO:0000313" key="3">
    <source>
        <dbReference type="Proteomes" id="UP000034112"/>
    </source>
</evidence>
<name>A0A0F9ZU46_TRIHA</name>
<dbReference type="OMA" id="LFRPEEW"/>
<dbReference type="OrthoDB" id="2359405at2759"/>
<reference evidence="3" key="1">
    <citation type="journal article" date="2015" name="Genome Announc.">
        <title>Draft whole-genome sequence of the biocontrol agent Trichoderma harzianum T6776.</title>
        <authorList>
            <person name="Baroncelli R."/>
            <person name="Piaggeschi G."/>
            <person name="Fiorini L."/>
            <person name="Bertolini E."/>
            <person name="Zapparata A."/>
            <person name="Pe M.E."/>
            <person name="Sarrocco S."/>
            <person name="Vannacci G."/>
        </authorList>
    </citation>
    <scope>NUCLEOTIDE SEQUENCE [LARGE SCALE GENOMIC DNA]</scope>
    <source>
        <strain evidence="3">T6776</strain>
    </source>
</reference>
<dbReference type="Proteomes" id="UP000034112">
    <property type="component" value="Unassembled WGS sequence"/>
</dbReference>
<gene>
    <name evidence="2" type="ORF">THAR02_11274</name>
</gene>
<accession>A0A0F9ZU46</accession>
<feature type="domain" description="DUF7709" evidence="1">
    <location>
        <begin position="9"/>
        <end position="105"/>
    </location>
</feature>
<dbReference type="AlphaFoldDB" id="A0A0F9ZU46"/>
<dbReference type="InterPro" id="IPR056126">
    <property type="entry name" value="DUF7709"/>
</dbReference>
<dbReference type="EMBL" id="JOKZ01000798">
    <property type="protein sequence ID" value="KKO96618.1"/>
    <property type="molecule type" value="Genomic_DNA"/>
</dbReference>